<dbReference type="SUPFAM" id="SSF51735">
    <property type="entry name" value="NAD(P)-binding Rossmann-fold domains"/>
    <property type="match status" value="1"/>
</dbReference>
<dbReference type="AlphaFoldDB" id="S6ANC8"/>
<sequence length="686" mass="72076">MPRHTTNLERLLHPKSIAVAGGSVAAEVIRQCRLIGFAGEIWPINPRREQLEGLPCFPDVASLPGVPDAAFLAVPREETLALVAALAGRGAGGAVCYASGFAEVGGDGIDLQRELLAAAGDLALVGPNCYGLLNYLDGCALWPDHQGGQRVERGVAIITQSGNLALNLSLQKHHLPIAYIMALGNKAVTDFHHAIEALLEDPRVTAIGLHIEGLGDIAAFSRASHKALQRGVPIIALKAGSSSIGAKLTASHTSSLAGADELYNALFRRFGVARVEDLAGFLETLKLLHVCGPLGGRRVGALSCSGGDASLLADLGQACGLDYPELPAAVHRELGEVLGPLVPLHNPLDYQTYIWGNVPALTDCFAAMMRADTDLSLLTMDFPDSEKESIEGWDESVTGFIEAHRQQGKPAVFLSTMAELMNGPAAKRLLAAGIAPMQGIREAILAIGAAADIGRRSTELIGLDPLASPVPLRDGPIAQLDEFNAKRQLAACGLPIPAGQLVTSLDQALAAASAIGYPVVLKAVSAELAHKTELGAVKLNLKDAAQLAKAFGELPGFERFLVEKMADGVVAELLVGVTRDPQFGLALTLGAGGILVELLADARTLLLPTSRTEIEQALRGLRCFTLLDGYRGKPKADIGALVDAVEAIARYAESQADRLLELDVNPLLALERGALAVDALVRLVED</sequence>
<dbReference type="GO" id="GO:0005524">
    <property type="term" value="F:ATP binding"/>
    <property type="evidence" value="ECO:0007669"/>
    <property type="project" value="UniProtKB-UniRule"/>
</dbReference>
<dbReference type="HOGENOM" id="CLU_007415_3_2_6"/>
<dbReference type="SMART" id="SM00881">
    <property type="entry name" value="CoA_binding"/>
    <property type="match status" value="1"/>
</dbReference>
<dbReference type="KEGG" id="pre:PCA10_47280"/>
<dbReference type="PANTHER" id="PTHR42793:SF4">
    <property type="entry name" value="BLL6376 PROTEIN"/>
    <property type="match status" value="1"/>
</dbReference>
<dbReference type="GO" id="GO:0003824">
    <property type="term" value="F:catalytic activity"/>
    <property type="evidence" value="ECO:0007669"/>
    <property type="project" value="UniProtKB-ARBA"/>
</dbReference>
<dbReference type="Gene3D" id="3.40.50.261">
    <property type="entry name" value="Succinyl-CoA synthetase domains"/>
    <property type="match status" value="2"/>
</dbReference>
<evidence type="ECO:0000259" key="2">
    <source>
        <dbReference type="PROSITE" id="PS50975"/>
    </source>
</evidence>
<dbReference type="InterPro" id="IPR003781">
    <property type="entry name" value="CoA-bd"/>
</dbReference>
<dbReference type="Pfam" id="PF13380">
    <property type="entry name" value="CoA_binding_2"/>
    <property type="match status" value="1"/>
</dbReference>
<dbReference type="SUPFAM" id="SSF56059">
    <property type="entry name" value="Glutathione synthetase ATP-binding domain-like"/>
    <property type="match status" value="1"/>
</dbReference>
<dbReference type="InterPro" id="IPR011761">
    <property type="entry name" value="ATP-grasp"/>
</dbReference>
<dbReference type="Gene3D" id="3.40.50.720">
    <property type="entry name" value="NAD(P)-binding Rossmann-like Domain"/>
    <property type="match status" value="1"/>
</dbReference>
<evidence type="ECO:0000256" key="1">
    <source>
        <dbReference type="PROSITE-ProRule" id="PRU00409"/>
    </source>
</evidence>
<evidence type="ECO:0000313" key="3">
    <source>
        <dbReference type="EMBL" id="BAN50460.1"/>
    </source>
</evidence>
<name>S6ANC8_METRE</name>
<dbReference type="STRING" id="1245471.PCA10_47280"/>
<proteinExistence type="predicted"/>
<dbReference type="GO" id="GO:0046872">
    <property type="term" value="F:metal ion binding"/>
    <property type="evidence" value="ECO:0007669"/>
    <property type="project" value="InterPro"/>
</dbReference>
<reference evidence="3 4" key="1">
    <citation type="journal article" date="2013" name="Genome Announc.">
        <title>Complete Genome Sequence of the Carbazole Degrader Pseudomonas resinovorans Strain CA10 (NBRC 106553).</title>
        <authorList>
            <person name="Shintani M."/>
            <person name="Hosoyama A."/>
            <person name="Ohji S."/>
            <person name="Tsuchikane K."/>
            <person name="Takarada H."/>
            <person name="Yamazoe A."/>
            <person name="Fujita N."/>
            <person name="Nojiri H."/>
        </authorList>
    </citation>
    <scope>NUCLEOTIDE SEQUENCE [LARGE SCALE GENOMIC DNA]</scope>
    <source>
        <strain evidence="3 4">NBRC 106553</strain>
    </source>
</reference>
<gene>
    <name evidence="3" type="ORF">PCA10_47280</name>
</gene>
<dbReference type="EMBL" id="AP013068">
    <property type="protein sequence ID" value="BAN50460.1"/>
    <property type="molecule type" value="Genomic_DNA"/>
</dbReference>
<keyword evidence="4" id="KW-1185">Reference proteome</keyword>
<feature type="domain" description="ATP-grasp" evidence="2">
    <location>
        <begin position="486"/>
        <end position="523"/>
    </location>
</feature>
<accession>S6ANC8</accession>
<dbReference type="Gene3D" id="3.30.470.20">
    <property type="entry name" value="ATP-grasp fold, B domain"/>
    <property type="match status" value="1"/>
</dbReference>
<dbReference type="InterPro" id="IPR032875">
    <property type="entry name" value="Succ_CoA_lig_flav_dom"/>
</dbReference>
<dbReference type="Gene3D" id="3.30.1490.20">
    <property type="entry name" value="ATP-grasp fold, A domain"/>
    <property type="match status" value="1"/>
</dbReference>
<dbReference type="eggNOG" id="COG1042">
    <property type="taxonomic scope" value="Bacteria"/>
</dbReference>
<dbReference type="PATRIC" id="fig|1245471.3.peg.4789"/>
<protein>
    <recommendedName>
        <fullName evidence="2">ATP-grasp domain-containing protein</fullName>
    </recommendedName>
</protein>
<dbReference type="SUPFAM" id="SSF52210">
    <property type="entry name" value="Succinyl-CoA synthetase domains"/>
    <property type="match status" value="2"/>
</dbReference>
<dbReference type="InterPro" id="IPR013815">
    <property type="entry name" value="ATP_grasp_subdomain_1"/>
</dbReference>
<dbReference type="Pfam" id="PF13607">
    <property type="entry name" value="Succ_CoA_lig"/>
    <property type="match status" value="1"/>
</dbReference>
<dbReference type="InterPro" id="IPR016102">
    <property type="entry name" value="Succinyl-CoA_synth-like"/>
</dbReference>
<dbReference type="InterPro" id="IPR036291">
    <property type="entry name" value="NAD(P)-bd_dom_sf"/>
</dbReference>
<dbReference type="PANTHER" id="PTHR42793">
    <property type="entry name" value="COA BINDING DOMAIN CONTAINING PROTEIN"/>
    <property type="match status" value="1"/>
</dbReference>
<dbReference type="OrthoDB" id="9807426at2"/>
<keyword evidence="1" id="KW-0547">Nucleotide-binding</keyword>
<dbReference type="RefSeq" id="WP_016494589.1">
    <property type="nucleotide sequence ID" value="NC_021499.1"/>
</dbReference>
<dbReference type="Proteomes" id="UP000015503">
    <property type="component" value="Chromosome"/>
</dbReference>
<organism evidence="3 4">
    <name type="scientific">Metapseudomonas resinovorans NBRC 106553</name>
    <dbReference type="NCBI Taxonomy" id="1245471"/>
    <lineage>
        <taxon>Bacteria</taxon>
        <taxon>Pseudomonadati</taxon>
        <taxon>Pseudomonadota</taxon>
        <taxon>Gammaproteobacteria</taxon>
        <taxon>Pseudomonadales</taxon>
        <taxon>Pseudomonadaceae</taxon>
        <taxon>Metapseudomonas</taxon>
    </lineage>
</organism>
<dbReference type="PROSITE" id="PS50975">
    <property type="entry name" value="ATP_GRASP"/>
    <property type="match status" value="1"/>
</dbReference>
<evidence type="ECO:0000313" key="4">
    <source>
        <dbReference type="Proteomes" id="UP000015503"/>
    </source>
</evidence>
<dbReference type="Pfam" id="PF13549">
    <property type="entry name" value="ATP-grasp_5"/>
    <property type="match status" value="1"/>
</dbReference>
<keyword evidence="1" id="KW-0067">ATP-binding</keyword>